<evidence type="ECO:0000256" key="1">
    <source>
        <dbReference type="SAM" id="SignalP"/>
    </source>
</evidence>
<dbReference type="AlphaFoldDB" id="A0A2L0EIX3"/>
<feature type="signal peptide" evidence="1">
    <location>
        <begin position="1"/>
        <end position="28"/>
    </location>
</feature>
<evidence type="ECO:0000313" key="3">
    <source>
        <dbReference type="Proteomes" id="UP000238348"/>
    </source>
</evidence>
<sequence>MPNVKKHSLMLRVFHVLPLSLAVLGALACSSTPEPTTVDPNNPCPPGQWCASAVPTTPATVTPTPAASTPVATGTAATPIAPVAAAAATPILQGMGTSEAPGMKADGGPFAGQFQEGQSLEQPVTISPGKCYTIVGIGIGVQELDIQLVAQPAPALPPVVLAQDSTTGPSATLGGKANGCWKNPTPLGGQGKVILKATKGAGLAAAQVFSK</sequence>
<organism evidence="2 3">
    <name type="scientific">Sorangium cellulosum</name>
    <name type="common">Polyangium cellulosum</name>
    <dbReference type="NCBI Taxonomy" id="56"/>
    <lineage>
        <taxon>Bacteria</taxon>
        <taxon>Pseudomonadati</taxon>
        <taxon>Myxococcota</taxon>
        <taxon>Polyangia</taxon>
        <taxon>Polyangiales</taxon>
        <taxon>Polyangiaceae</taxon>
        <taxon>Sorangium</taxon>
    </lineage>
</organism>
<reference evidence="2 3" key="1">
    <citation type="submission" date="2015-09" db="EMBL/GenBank/DDBJ databases">
        <title>Sorangium comparison.</title>
        <authorList>
            <person name="Zaburannyi N."/>
            <person name="Bunk B."/>
            <person name="Overmann J."/>
            <person name="Mueller R."/>
        </authorList>
    </citation>
    <scope>NUCLEOTIDE SEQUENCE [LARGE SCALE GENOMIC DNA]</scope>
    <source>
        <strain evidence="2 3">So ce26</strain>
    </source>
</reference>
<dbReference type="EMBL" id="CP012673">
    <property type="protein sequence ID" value="AUX39250.1"/>
    <property type="molecule type" value="Genomic_DNA"/>
</dbReference>
<dbReference type="PROSITE" id="PS51257">
    <property type="entry name" value="PROKAR_LIPOPROTEIN"/>
    <property type="match status" value="1"/>
</dbReference>
<gene>
    <name evidence="2" type="ORF">SOCE26_006340</name>
</gene>
<accession>A0A2L0EIX3</accession>
<name>A0A2L0EIX3_SORCE</name>
<keyword evidence="1" id="KW-0732">Signal</keyword>
<evidence type="ECO:0008006" key="4">
    <source>
        <dbReference type="Google" id="ProtNLM"/>
    </source>
</evidence>
<feature type="chain" id="PRO_5015005140" description="Secreted protein" evidence="1">
    <location>
        <begin position="29"/>
        <end position="211"/>
    </location>
</feature>
<proteinExistence type="predicted"/>
<dbReference type="Proteomes" id="UP000238348">
    <property type="component" value="Chromosome"/>
</dbReference>
<protein>
    <recommendedName>
        <fullName evidence="4">Secreted protein</fullName>
    </recommendedName>
</protein>
<evidence type="ECO:0000313" key="2">
    <source>
        <dbReference type="EMBL" id="AUX39250.1"/>
    </source>
</evidence>